<dbReference type="Gene3D" id="1.10.3090.10">
    <property type="entry name" value="cca-adding enzyme, domain 2"/>
    <property type="match status" value="2"/>
</dbReference>
<keyword evidence="5" id="KW-0819">tRNA processing</keyword>
<evidence type="ECO:0000256" key="10">
    <source>
        <dbReference type="ARBA" id="ARBA00022884"/>
    </source>
</evidence>
<evidence type="ECO:0000256" key="8">
    <source>
        <dbReference type="ARBA" id="ARBA00022741"/>
    </source>
</evidence>
<comment type="cofactor">
    <cofactor evidence="1">
        <name>Mg(2+)</name>
        <dbReference type="ChEBI" id="CHEBI:18420"/>
    </cofactor>
</comment>
<evidence type="ECO:0000256" key="1">
    <source>
        <dbReference type="ARBA" id="ARBA00001946"/>
    </source>
</evidence>
<reference evidence="13 14" key="1">
    <citation type="submission" date="2020-08" db="EMBL/GenBank/DDBJ databases">
        <title>Bridging the membrane lipid divide: bacteria of the FCB group superphylum have the potential to synthesize archaeal ether lipids.</title>
        <authorList>
            <person name="Villanueva L."/>
            <person name="Von Meijenfeldt F.A.B."/>
            <person name="Westbye A.B."/>
            <person name="Yadav S."/>
            <person name="Hopmans E.C."/>
            <person name="Dutilh B.E."/>
            <person name="Sinninghe Damste J.S."/>
        </authorList>
    </citation>
    <scope>NUCLEOTIDE SEQUENCE [LARGE SCALE GENOMIC DNA]</scope>
    <source>
        <strain evidence="13">NIOZ-UU47</strain>
    </source>
</reference>
<evidence type="ECO:0000256" key="2">
    <source>
        <dbReference type="ARBA" id="ARBA00007265"/>
    </source>
</evidence>
<dbReference type="InterPro" id="IPR002646">
    <property type="entry name" value="PolA_pol_head_dom"/>
</dbReference>
<keyword evidence="7" id="KW-0479">Metal-binding</keyword>
<dbReference type="InterPro" id="IPR006674">
    <property type="entry name" value="HD_domain"/>
</dbReference>
<dbReference type="InterPro" id="IPR032810">
    <property type="entry name" value="CCA-adding_enz_C"/>
</dbReference>
<evidence type="ECO:0000256" key="5">
    <source>
        <dbReference type="ARBA" id="ARBA00022694"/>
    </source>
</evidence>
<dbReference type="AlphaFoldDB" id="A0A8J6TEZ0"/>
<dbReference type="GO" id="GO:0016779">
    <property type="term" value="F:nucleotidyltransferase activity"/>
    <property type="evidence" value="ECO:0007669"/>
    <property type="project" value="UniProtKB-KW"/>
</dbReference>
<dbReference type="PANTHER" id="PTHR47545:SF2">
    <property type="entry name" value="CC-ADDING TRNA NUCLEOTIDYLTRANSFERASE"/>
    <property type="match status" value="1"/>
</dbReference>
<sequence length="484" mass="54389">MTSAHNWLSKYPKDLVSAVVGTAKIHDVEVYVVGGTVRDWRRGILARDLDLAVSSNGLVFARHLAATLGGTFVLLDVDTGVGRVVWRGYDIDIAEFRDGATDIVQDLVKRDFTMNAMAVQFVSPFEKGISIELIDPVHGEKDIQDSIIRSVYSGSFLDDPLRLLRAYRFNAVTGFGIEQETKSMIQEQAHLLKNVSPERVTYEFYRIMESNRTGEVFRMLAEAGLLWVVFPELKKGAGLEQPPNHHLDVFDHNLATLFAMEDLQNNPGKYFQNPERLSQYLNDKRKKIWLKWAALFHDIGKPDVVEIRNERITFYNHDRAGMGLIAGIGRRLKWSNEDISRTSGLVGNHMWPFHLSNVARKSEVSAKAILKLVKTVGDDLPGLFLLAMADSIAGQGPGRPPEIEKELADLFEQVDDVFRTQVEPVLSGPRLVTGQDLIKAGLTPGPVFRELLEEVEKAQVSGDVHDRKEALQVVEDLIRRRNLV</sequence>
<dbReference type="EMBL" id="JACNJZ010000065">
    <property type="protein sequence ID" value="MBC8317000.1"/>
    <property type="molecule type" value="Genomic_DNA"/>
</dbReference>
<name>A0A8J6TEZ0_9BACT</name>
<comment type="similarity">
    <text evidence="2 11">Belongs to the tRNA nucleotidyltransferase/poly(A) polymerase family.</text>
</comment>
<gene>
    <name evidence="13" type="ORF">H8E41_03780</name>
</gene>
<feature type="domain" description="HD/PDEase" evidence="12">
    <location>
        <begin position="245"/>
        <end position="404"/>
    </location>
</feature>
<evidence type="ECO:0000256" key="9">
    <source>
        <dbReference type="ARBA" id="ARBA00022842"/>
    </source>
</evidence>
<dbReference type="GO" id="GO:0000166">
    <property type="term" value="F:nucleotide binding"/>
    <property type="evidence" value="ECO:0007669"/>
    <property type="project" value="UniProtKB-KW"/>
</dbReference>
<keyword evidence="10 11" id="KW-0694">RNA-binding</keyword>
<protein>
    <submittedName>
        <fullName evidence="13">HDIG domain-containing protein</fullName>
    </submittedName>
</protein>
<dbReference type="GO" id="GO:0000049">
    <property type="term" value="F:tRNA binding"/>
    <property type="evidence" value="ECO:0007669"/>
    <property type="project" value="UniProtKB-KW"/>
</dbReference>
<dbReference type="Proteomes" id="UP000614424">
    <property type="component" value="Unassembled WGS sequence"/>
</dbReference>
<dbReference type="InterPro" id="IPR050124">
    <property type="entry name" value="tRNA_CCA-adding_enzyme"/>
</dbReference>
<organism evidence="13 14">
    <name type="scientific">Candidatus Desulfobia pelagia</name>
    <dbReference type="NCBI Taxonomy" id="2841692"/>
    <lineage>
        <taxon>Bacteria</taxon>
        <taxon>Pseudomonadati</taxon>
        <taxon>Thermodesulfobacteriota</taxon>
        <taxon>Desulfobulbia</taxon>
        <taxon>Desulfobulbales</taxon>
        <taxon>Desulfobulbaceae</taxon>
        <taxon>Candidatus Desulfobia</taxon>
    </lineage>
</organism>
<accession>A0A8J6TEZ0</accession>
<evidence type="ECO:0000313" key="14">
    <source>
        <dbReference type="Proteomes" id="UP000614424"/>
    </source>
</evidence>
<dbReference type="Pfam" id="PF01743">
    <property type="entry name" value="PolyA_pol"/>
    <property type="match status" value="1"/>
</dbReference>
<keyword evidence="6" id="KW-0548">Nucleotidyltransferase</keyword>
<dbReference type="GO" id="GO:0008033">
    <property type="term" value="P:tRNA processing"/>
    <property type="evidence" value="ECO:0007669"/>
    <property type="project" value="UniProtKB-KW"/>
</dbReference>
<dbReference type="Pfam" id="PF13735">
    <property type="entry name" value="tRNA_NucTran2_2"/>
    <property type="match status" value="1"/>
</dbReference>
<keyword evidence="9" id="KW-0460">Magnesium</keyword>
<evidence type="ECO:0000313" key="13">
    <source>
        <dbReference type="EMBL" id="MBC8317000.1"/>
    </source>
</evidence>
<dbReference type="SUPFAM" id="SSF81301">
    <property type="entry name" value="Nucleotidyltransferase"/>
    <property type="match status" value="1"/>
</dbReference>
<keyword evidence="8" id="KW-0547">Nucleotide-binding</keyword>
<evidence type="ECO:0000256" key="7">
    <source>
        <dbReference type="ARBA" id="ARBA00022723"/>
    </source>
</evidence>
<dbReference type="InterPro" id="IPR032828">
    <property type="entry name" value="PolyA_RNA-bd"/>
</dbReference>
<keyword evidence="4 11" id="KW-0808">Transferase</keyword>
<dbReference type="Pfam" id="PF01966">
    <property type="entry name" value="HD"/>
    <property type="match status" value="1"/>
</dbReference>
<dbReference type="InterPro" id="IPR003607">
    <property type="entry name" value="HD/PDEase_dom"/>
</dbReference>
<comment type="caution">
    <text evidence="13">The sequence shown here is derived from an EMBL/GenBank/DDBJ whole genome shotgun (WGS) entry which is preliminary data.</text>
</comment>
<evidence type="ECO:0000256" key="4">
    <source>
        <dbReference type="ARBA" id="ARBA00022679"/>
    </source>
</evidence>
<keyword evidence="3" id="KW-0820">tRNA-binding</keyword>
<dbReference type="InterPro" id="IPR006675">
    <property type="entry name" value="HDIG_dom"/>
</dbReference>
<dbReference type="GO" id="GO:0046872">
    <property type="term" value="F:metal ion binding"/>
    <property type="evidence" value="ECO:0007669"/>
    <property type="project" value="UniProtKB-KW"/>
</dbReference>
<dbReference type="SMART" id="SM00471">
    <property type="entry name" value="HDc"/>
    <property type="match status" value="1"/>
</dbReference>
<dbReference type="NCBIfam" id="TIGR00277">
    <property type="entry name" value="HDIG"/>
    <property type="match status" value="1"/>
</dbReference>
<dbReference type="Pfam" id="PF12627">
    <property type="entry name" value="PolyA_pol_RNAbd"/>
    <property type="match status" value="1"/>
</dbReference>
<proteinExistence type="inferred from homology"/>
<evidence type="ECO:0000259" key="12">
    <source>
        <dbReference type="SMART" id="SM00471"/>
    </source>
</evidence>
<dbReference type="SUPFAM" id="SSF81891">
    <property type="entry name" value="Poly A polymerase C-terminal region-like"/>
    <property type="match status" value="1"/>
</dbReference>
<dbReference type="CDD" id="cd00077">
    <property type="entry name" value="HDc"/>
    <property type="match status" value="1"/>
</dbReference>
<dbReference type="PANTHER" id="PTHR47545">
    <property type="entry name" value="MULTIFUNCTIONAL CCA PROTEIN"/>
    <property type="match status" value="1"/>
</dbReference>
<dbReference type="InterPro" id="IPR043519">
    <property type="entry name" value="NT_sf"/>
</dbReference>
<dbReference type="CDD" id="cd05398">
    <property type="entry name" value="NT_ClassII-CCAase"/>
    <property type="match status" value="1"/>
</dbReference>
<dbReference type="Gene3D" id="3.30.460.10">
    <property type="entry name" value="Beta Polymerase, domain 2"/>
    <property type="match status" value="1"/>
</dbReference>
<evidence type="ECO:0000256" key="6">
    <source>
        <dbReference type="ARBA" id="ARBA00022695"/>
    </source>
</evidence>
<evidence type="ECO:0000256" key="11">
    <source>
        <dbReference type="RuleBase" id="RU003953"/>
    </source>
</evidence>
<evidence type="ECO:0000256" key="3">
    <source>
        <dbReference type="ARBA" id="ARBA00022555"/>
    </source>
</evidence>